<dbReference type="EMBL" id="CM000643">
    <property type="protein sequence ID" value="EED91182.1"/>
    <property type="molecule type" value="Genomic_DNA"/>
</dbReference>
<feature type="compositionally biased region" description="Acidic residues" evidence="1">
    <location>
        <begin position="185"/>
        <end position="214"/>
    </location>
</feature>
<dbReference type="KEGG" id="tps:THAPSDRAFT_23115"/>
<reference evidence="3 4" key="1">
    <citation type="journal article" date="2004" name="Science">
        <title>The genome of the diatom Thalassiosira pseudonana: ecology, evolution, and metabolism.</title>
        <authorList>
            <person name="Armbrust E.V."/>
            <person name="Berges J.A."/>
            <person name="Bowler C."/>
            <person name="Green B.R."/>
            <person name="Martinez D."/>
            <person name="Putnam N.H."/>
            <person name="Zhou S."/>
            <person name="Allen A.E."/>
            <person name="Apt K.E."/>
            <person name="Bechner M."/>
            <person name="Brzezinski M.A."/>
            <person name="Chaal B.K."/>
            <person name="Chiovitti A."/>
            <person name="Davis A.K."/>
            <person name="Demarest M.S."/>
            <person name="Detter J.C."/>
            <person name="Glavina T."/>
            <person name="Goodstein D."/>
            <person name="Hadi M.Z."/>
            <person name="Hellsten U."/>
            <person name="Hildebrand M."/>
            <person name="Jenkins B.D."/>
            <person name="Jurka J."/>
            <person name="Kapitonov V.V."/>
            <person name="Kroger N."/>
            <person name="Lau W.W."/>
            <person name="Lane T.W."/>
            <person name="Larimer F.W."/>
            <person name="Lippmeier J.C."/>
            <person name="Lucas S."/>
            <person name="Medina M."/>
            <person name="Montsant A."/>
            <person name="Obornik M."/>
            <person name="Parker M.S."/>
            <person name="Palenik B."/>
            <person name="Pazour G.J."/>
            <person name="Richardson P.M."/>
            <person name="Rynearson T.A."/>
            <person name="Saito M.A."/>
            <person name="Schwartz D.C."/>
            <person name="Thamatrakoln K."/>
            <person name="Valentin K."/>
            <person name="Vardi A."/>
            <person name="Wilkerson F.P."/>
            <person name="Rokhsar D.S."/>
        </authorList>
    </citation>
    <scope>NUCLEOTIDE SEQUENCE [LARGE SCALE GENOMIC DNA]</scope>
    <source>
        <strain evidence="3 4">CCMP1335</strain>
    </source>
</reference>
<dbReference type="GO" id="GO:0000209">
    <property type="term" value="P:protein polyubiquitination"/>
    <property type="evidence" value="ECO:0000318"/>
    <property type="project" value="GO_Central"/>
</dbReference>
<evidence type="ECO:0000313" key="4">
    <source>
        <dbReference type="Proteomes" id="UP000001449"/>
    </source>
</evidence>
<dbReference type="GO" id="GO:0061631">
    <property type="term" value="F:ubiquitin conjugating enzyme activity"/>
    <property type="evidence" value="ECO:0000318"/>
    <property type="project" value="GO_Central"/>
</dbReference>
<keyword evidence="4" id="KW-1185">Reference proteome</keyword>
<dbReference type="CDD" id="cd23802">
    <property type="entry name" value="UBCc_UBE2Q"/>
    <property type="match status" value="1"/>
</dbReference>
<organism evidence="3 4">
    <name type="scientific">Thalassiosira pseudonana</name>
    <name type="common">Marine diatom</name>
    <name type="synonym">Cyclotella nana</name>
    <dbReference type="NCBI Taxonomy" id="35128"/>
    <lineage>
        <taxon>Eukaryota</taxon>
        <taxon>Sar</taxon>
        <taxon>Stramenopiles</taxon>
        <taxon>Ochrophyta</taxon>
        <taxon>Bacillariophyta</taxon>
        <taxon>Coscinodiscophyceae</taxon>
        <taxon>Thalassiosirophycidae</taxon>
        <taxon>Thalassiosirales</taxon>
        <taxon>Thalassiosiraceae</taxon>
        <taxon>Thalassiosira</taxon>
    </lineage>
</organism>
<accession>B8C5U5</accession>
<dbReference type="InParanoid" id="B8C5U5"/>
<dbReference type="GeneID" id="7445948"/>
<dbReference type="SMART" id="SM00212">
    <property type="entry name" value="UBCc"/>
    <property type="match status" value="1"/>
</dbReference>
<feature type="region of interest" description="Disordered" evidence="1">
    <location>
        <begin position="117"/>
        <end position="238"/>
    </location>
</feature>
<dbReference type="GO" id="GO:0005634">
    <property type="term" value="C:nucleus"/>
    <property type="evidence" value="ECO:0000318"/>
    <property type="project" value="GO_Central"/>
</dbReference>
<reference evidence="3 4" key="2">
    <citation type="journal article" date="2008" name="Nature">
        <title>The Phaeodactylum genome reveals the evolutionary history of diatom genomes.</title>
        <authorList>
            <person name="Bowler C."/>
            <person name="Allen A.E."/>
            <person name="Badger J.H."/>
            <person name="Grimwood J."/>
            <person name="Jabbari K."/>
            <person name="Kuo A."/>
            <person name="Maheswari U."/>
            <person name="Martens C."/>
            <person name="Maumus F."/>
            <person name="Otillar R.P."/>
            <person name="Rayko E."/>
            <person name="Salamov A."/>
            <person name="Vandepoele K."/>
            <person name="Beszteri B."/>
            <person name="Gruber A."/>
            <person name="Heijde M."/>
            <person name="Katinka M."/>
            <person name="Mock T."/>
            <person name="Valentin K."/>
            <person name="Verret F."/>
            <person name="Berges J.A."/>
            <person name="Brownlee C."/>
            <person name="Cadoret J.P."/>
            <person name="Chiovitti A."/>
            <person name="Choi C.J."/>
            <person name="Coesel S."/>
            <person name="De Martino A."/>
            <person name="Detter J.C."/>
            <person name="Durkin C."/>
            <person name="Falciatore A."/>
            <person name="Fournet J."/>
            <person name="Haruta M."/>
            <person name="Huysman M.J."/>
            <person name="Jenkins B.D."/>
            <person name="Jiroutova K."/>
            <person name="Jorgensen R.E."/>
            <person name="Joubert Y."/>
            <person name="Kaplan A."/>
            <person name="Kroger N."/>
            <person name="Kroth P.G."/>
            <person name="La Roche J."/>
            <person name="Lindquist E."/>
            <person name="Lommer M."/>
            <person name="Martin-Jezequel V."/>
            <person name="Lopez P.J."/>
            <person name="Lucas S."/>
            <person name="Mangogna M."/>
            <person name="McGinnis K."/>
            <person name="Medlin L.K."/>
            <person name="Montsant A."/>
            <person name="Oudot-Le Secq M.P."/>
            <person name="Napoli C."/>
            <person name="Obornik M."/>
            <person name="Parker M.S."/>
            <person name="Petit J.L."/>
            <person name="Porcel B.M."/>
            <person name="Poulsen N."/>
            <person name="Robison M."/>
            <person name="Rychlewski L."/>
            <person name="Rynearson T.A."/>
            <person name="Schmutz J."/>
            <person name="Shapiro H."/>
            <person name="Siaut M."/>
            <person name="Stanley M."/>
            <person name="Sussman M.R."/>
            <person name="Taylor A.R."/>
            <person name="Vardi A."/>
            <person name="von Dassow P."/>
            <person name="Vyverman W."/>
            <person name="Willis A."/>
            <person name="Wyrwicz L.S."/>
            <person name="Rokhsar D.S."/>
            <person name="Weissenbach J."/>
            <person name="Armbrust E.V."/>
            <person name="Green B.R."/>
            <person name="Van de Peer Y."/>
            <person name="Grigoriev I.V."/>
        </authorList>
    </citation>
    <scope>NUCLEOTIDE SEQUENCE [LARGE SCALE GENOMIC DNA]</scope>
    <source>
        <strain evidence="3 4">CCMP1335</strain>
    </source>
</reference>
<dbReference type="SUPFAM" id="SSF54495">
    <property type="entry name" value="UBC-like"/>
    <property type="match status" value="1"/>
</dbReference>
<dbReference type="InterPro" id="IPR016135">
    <property type="entry name" value="UBQ-conjugating_enzyme/RWD"/>
</dbReference>
<feature type="region of interest" description="Disordered" evidence="1">
    <location>
        <begin position="470"/>
        <end position="525"/>
    </location>
</feature>
<dbReference type="AlphaFoldDB" id="B8C5U5"/>
<protein>
    <recommendedName>
        <fullName evidence="2">UBC core domain-containing protein</fullName>
    </recommendedName>
</protein>
<feature type="compositionally biased region" description="Low complexity" evidence="1">
    <location>
        <begin position="516"/>
        <end position="525"/>
    </location>
</feature>
<feature type="compositionally biased region" description="Basic and acidic residues" evidence="1">
    <location>
        <begin position="294"/>
        <end position="305"/>
    </location>
</feature>
<feature type="compositionally biased region" description="Acidic residues" evidence="1">
    <location>
        <begin position="484"/>
        <end position="493"/>
    </location>
</feature>
<name>B8C5U5_THAPS</name>
<sequence>MVTKKGSTPLMCARKGGDSQHHIDVIQFLQCYIQRQLVETGKKLDSKNDDVTTPDIPTIRHLSPVSSNLDDQPLATASAFHYTLPTPFRPHTSATATMSTNESTTNAFLHEVSVVDDTNGGEVSSSSPSQVASSNSSGPTAIPAEDGDVALGKSAENDDGDAAANGENDAAVNGEDGADNYNNSNEEEGGQDRGDDGDDDDESEYSYTYDEEDDGHYSGFLIPTDPFDNNRSVEDGSGAAAASSSAAAAGVGTTSANVVDAMDAEESNNNTATISRAASGLSSSSTINVPEMNPSERKQKWKEPTRAAVNMSLRAEKESKGGRRRLASDLYKIMMADTDEAGFSLEPCDEDSMDKWCIKLFGFDCDSHLAKDLMVVGMDHVELEMSFPDDYPFEPPFVRVVRPRFKRQTGFVMNGALCMELLTKDGWNPINDIESVIVSIRSLMVVGDGRLQAAVDMPEDAYKTALDAAMERSKAGKEGKTTGLDEEEEDDNDGGPSKRKRVSSVDNGKSDDSAKKPSAASIGSYSAAEASSAYDHLSKFHQEKGWDKSGWWARKG</sequence>
<dbReference type="InterPro" id="IPR050113">
    <property type="entry name" value="Ub_conjugating_enzyme"/>
</dbReference>
<dbReference type="RefSeq" id="XP_002291075.1">
    <property type="nucleotide sequence ID" value="XM_002291039.1"/>
</dbReference>
<feature type="region of interest" description="Disordered" evidence="1">
    <location>
        <begin position="275"/>
        <end position="305"/>
    </location>
</feature>
<dbReference type="Pfam" id="PF00179">
    <property type="entry name" value="UQ_con"/>
    <property type="match status" value="1"/>
</dbReference>
<feature type="compositionally biased region" description="Low complexity" evidence="1">
    <location>
        <begin position="162"/>
        <end position="175"/>
    </location>
</feature>
<evidence type="ECO:0000313" key="3">
    <source>
        <dbReference type="EMBL" id="EED91182.1"/>
    </source>
</evidence>
<feature type="compositionally biased region" description="Low complexity" evidence="1">
    <location>
        <begin position="124"/>
        <end position="137"/>
    </location>
</feature>
<dbReference type="Gene3D" id="3.10.110.10">
    <property type="entry name" value="Ubiquitin Conjugating Enzyme"/>
    <property type="match status" value="1"/>
</dbReference>
<dbReference type="PROSITE" id="PS50127">
    <property type="entry name" value="UBC_2"/>
    <property type="match status" value="1"/>
</dbReference>
<feature type="compositionally biased region" description="Basic and acidic residues" evidence="1">
    <location>
        <begin position="470"/>
        <end position="480"/>
    </location>
</feature>
<gene>
    <name evidence="3" type="ORF">THAPSDRAFT_23115</name>
</gene>
<evidence type="ECO:0000256" key="1">
    <source>
        <dbReference type="SAM" id="MobiDB-lite"/>
    </source>
</evidence>
<dbReference type="HOGENOM" id="CLU_490518_0_0_1"/>
<dbReference type="Proteomes" id="UP000001449">
    <property type="component" value="Chromosome 6"/>
</dbReference>
<feature type="domain" description="UBC core" evidence="2">
    <location>
        <begin position="321"/>
        <end position="484"/>
    </location>
</feature>
<dbReference type="STRING" id="35128.B8C5U5"/>
<dbReference type="PANTHER" id="PTHR24067">
    <property type="entry name" value="UBIQUITIN-CONJUGATING ENZYME E2"/>
    <property type="match status" value="1"/>
</dbReference>
<proteinExistence type="predicted"/>
<dbReference type="PaxDb" id="35128-Thaps23115"/>
<dbReference type="InterPro" id="IPR000608">
    <property type="entry name" value="UBC"/>
</dbReference>
<feature type="compositionally biased region" description="Low complexity" evidence="1">
    <location>
        <begin position="275"/>
        <end position="285"/>
    </location>
</feature>
<dbReference type="eggNOG" id="KOG0897">
    <property type="taxonomic scope" value="Eukaryota"/>
</dbReference>
<evidence type="ECO:0000259" key="2">
    <source>
        <dbReference type="PROSITE" id="PS50127"/>
    </source>
</evidence>